<dbReference type="Proteomes" id="UP000608513">
    <property type="component" value="Unassembled WGS sequence"/>
</dbReference>
<evidence type="ECO:0000256" key="1">
    <source>
        <dbReference type="SAM" id="SignalP"/>
    </source>
</evidence>
<name>A0A923MTX6_9BURK</name>
<sequence>MIPRAACLLLALAAATSAPAAERLDDSASPRSRVTPRVVLTDEGRPLVASRNPTRAIVQVRQVDYRLSTARYAGRQARIYYVIPAFIPGLRSPAGLRVEWRGSLFASGTARPGERTLVWSGVVPGPWINERMDLNFQLELREVQPSADARFEFEPFFEIEVSP</sequence>
<organism evidence="2 3">
    <name type="scientific">Ramlibacter cellulosilyticus</name>
    <dbReference type="NCBI Taxonomy" id="2764187"/>
    <lineage>
        <taxon>Bacteria</taxon>
        <taxon>Pseudomonadati</taxon>
        <taxon>Pseudomonadota</taxon>
        <taxon>Betaproteobacteria</taxon>
        <taxon>Burkholderiales</taxon>
        <taxon>Comamonadaceae</taxon>
        <taxon>Ramlibacter</taxon>
    </lineage>
</organism>
<proteinExistence type="predicted"/>
<reference evidence="2" key="1">
    <citation type="submission" date="2020-08" db="EMBL/GenBank/DDBJ databases">
        <title>Ramlibacter sp. USB13 16S ribosomal RNA gene genome sequencing and assembly.</title>
        <authorList>
            <person name="Kang M."/>
        </authorList>
    </citation>
    <scope>NUCLEOTIDE SEQUENCE</scope>
    <source>
        <strain evidence="2">USB13</strain>
    </source>
</reference>
<keyword evidence="1" id="KW-0732">Signal</keyword>
<keyword evidence="3" id="KW-1185">Reference proteome</keyword>
<evidence type="ECO:0000313" key="2">
    <source>
        <dbReference type="EMBL" id="MBC5785115.1"/>
    </source>
</evidence>
<dbReference type="AlphaFoldDB" id="A0A923MTX6"/>
<evidence type="ECO:0000313" key="3">
    <source>
        <dbReference type="Proteomes" id="UP000608513"/>
    </source>
</evidence>
<feature type="signal peptide" evidence="1">
    <location>
        <begin position="1"/>
        <end position="20"/>
    </location>
</feature>
<gene>
    <name evidence="2" type="ORF">H8N03_19365</name>
</gene>
<dbReference type="RefSeq" id="WP_187077866.1">
    <property type="nucleotide sequence ID" value="NZ_JACORT010000009.1"/>
</dbReference>
<protein>
    <submittedName>
        <fullName evidence="2">Uncharacterized protein</fullName>
    </submittedName>
</protein>
<comment type="caution">
    <text evidence="2">The sequence shown here is derived from an EMBL/GenBank/DDBJ whole genome shotgun (WGS) entry which is preliminary data.</text>
</comment>
<accession>A0A923MTX6</accession>
<feature type="chain" id="PRO_5037647114" evidence="1">
    <location>
        <begin position="21"/>
        <end position="163"/>
    </location>
</feature>
<dbReference type="EMBL" id="JACORT010000009">
    <property type="protein sequence ID" value="MBC5785115.1"/>
    <property type="molecule type" value="Genomic_DNA"/>
</dbReference>